<proteinExistence type="predicted"/>
<evidence type="ECO:0000256" key="1">
    <source>
        <dbReference type="SAM" id="Phobius"/>
    </source>
</evidence>
<feature type="transmembrane region" description="Helical" evidence="1">
    <location>
        <begin position="121"/>
        <end position="143"/>
    </location>
</feature>
<dbReference type="RefSeq" id="WP_269414329.1">
    <property type="nucleotide sequence ID" value="NZ_JAPWGL010000001.1"/>
</dbReference>
<comment type="caution">
    <text evidence="3">The sequence shown here is derived from an EMBL/GenBank/DDBJ whole genome shotgun (WGS) entry which is preliminary data.</text>
</comment>
<gene>
    <name evidence="3" type="ORF">O0931_04395</name>
</gene>
<accession>A0ABT4KUB6</accession>
<keyword evidence="1" id="KW-0472">Membrane</keyword>
<feature type="transmembrane region" description="Helical" evidence="1">
    <location>
        <begin position="180"/>
        <end position="200"/>
    </location>
</feature>
<sequence>MKTTLKIAKLELSLLFYSPIAWFLSVVFIFQCALLYTSQLETYLDYQNIGGGMLNNLHNLTSAIFGIRTGLYGDVLKKIYLYLPLLTMGLISREISSGTIKLLYSSPVKIRQIVLGKFTSLMIYNLLLIAILVIFVISATFNIKQADTGLLLAGLLTVYLLLCAYAAIGLFMSCLTAYQIVAAISTLVVFAVLANIGNVWQDTEAFRTLSYCLSMNGRAEKIIYGLINTKDIAYFIIIIFLFLAFSIVKLHAARETKSASLKIAGRYVLVILISFTAGYITSLPSLIGYYDPTVNRSQTLTPTTQKVLKDIGNAPLEIISYINLLDQRFGQGVPRYRNYEKERWEPYLRFKPNITFKYVYYYDEPSADHMLHKYYPDKTLKQIAEQNAKPFNLDLKDVKSPKEIKKIINLQPERNRYVMQLSYKGRKTFLRLFDDQAQFPSETEVSAALKRLTVKLPKVLFAQSEFERSIIKLSDRDYGLIVSQITNRNAMVNQGFDTDSIDLNTQDIPAGISALVIADPKVAFKPAVLAKINQYIDKGGNLLVTTEPGKQAVINPVINPLGVSLMNGIIVQKSKDFSPDVVKAELTEKTAGFSLDLKGNFNSQIKLNMPGVTGLTYRQNGDYKIEPLFVTDPKTSWLRADKFIPDSIEVVFSAEKGDRKISVPTALALTRQINGKEQRIVIAGDADFLNSTETMGWYSANRNFYMPLMGWFTYGQFPIDTSRPRSEDDRLNLTDSGLMTLKIIYLGVLPGLIILCGAGLLIRRKRK</sequence>
<keyword evidence="4" id="KW-1185">Reference proteome</keyword>
<evidence type="ECO:0000259" key="2">
    <source>
        <dbReference type="Pfam" id="PF09822"/>
    </source>
</evidence>
<feature type="domain" description="ABC-type uncharacterised transport system" evidence="2">
    <location>
        <begin position="492"/>
        <end position="691"/>
    </location>
</feature>
<feature type="transmembrane region" description="Helical" evidence="1">
    <location>
        <begin position="264"/>
        <end position="290"/>
    </location>
</feature>
<evidence type="ECO:0000313" key="4">
    <source>
        <dbReference type="Proteomes" id="UP001144341"/>
    </source>
</evidence>
<dbReference type="Pfam" id="PF09822">
    <property type="entry name" value="ABC_transp_aux"/>
    <property type="match status" value="1"/>
</dbReference>
<feature type="transmembrane region" description="Helical" evidence="1">
    <location>
        <begin position="12"/>
        <end position="36"/>
    </location>
</feature>
<dbReference type="InterPro" id="IPR019196">
    <property type="entry name" value="ABC_transp_unknown"/>
</dbReference>
<feature type="transmembrane region" description="Helical" evidence="1">
    <location>
        <begin position="232"/>
        <end position="252"/>
    </location>
</feature>
<dbReference type="Proteomes" id="UP001144341">
    <property type="component" value="Unassembled WGS sequence"/>
</dbReference>
<feature type="transmembrane region" description="Helical" evidence="1">
    <location>
        <begin position="149"/>
        <end position="168"/>
    </location>
</feature>
<feature type="transmembrane region" description="Helical" evidence="1">
    <location>
        <begin position="743"/>
        <end position="762"/>
    </location>
</feature>
<protein>
    <submittedName>
        <fullName evidence="3">Gldg family protein</fullName>
    </submittedName>
</protein>
<keyword evidence="1" id="KW-1133">Transmembrane helix</keyword>
<dbReference type="EMBL" id="JAPWGL010000001">
    <property type="protein sequence ID" value="MCZ4222529.1"/>
    <property type="molecule type" value="Genomic_DNA"/>
</dbReference>
<keyword evidence="1" id="KW-0812">Transmembrane</keyword>
<dbReference type="Pfam" id="PF12679">
    <property type="entry name" value="ABC2_membrane_2"/>
    <property type="match status" value="1"/>
</dbReference>
<name>A0ABT4KUB6_9SPHI</name>
<evidence type="ECO:0000313" key="3">
    <source>
        <dbReference type="EMBL" id="MCZ4222529.1"/>
    </source>
</evidence>
<reference evidence="3" key="1">
    <citation type="submission" date="2022-12" db="EMBL/GenBank/DDBJ databases">
        <title>Genome sequence of SJ11.</title>
        <authorList>
            <person name="Woo H."/>
        </authorList>
    </citation>
    <scope>NUCLEOTIDE SEQUENCE</scope>
    <source>
        <strain evidence="3">SJ11</strain>
    </source>
</reference>
<organism evidence="3 4">
    <name type="scientific">Pedobacter rhodius</name>
    <dbReference type="NCBI Taxonomy" id="3004098"/>
    <lineage>
        <taxon>Bacteria</taxon>
        <taxon>Pseudomonadati</taxon>
        <taxon>Bacteroidota</taxon>
        <taxon>Sphingobacteriia</taxon>
        <taxon>Sphingobacteriales</taxon>
        <taxon>Sphingobacteriaceae</taxon>
        <taxon>Pedobacter</taxon>
    </lineage>
</organism>